<evidence type="ECO:0000256" key="1">
    <source>
        <dbReference type="ARBA" id="ARBA00022679"/>
    </source>
</evidence>
<dbReference type="CDD" id="cd04301">
    <property type="entry name" value="NAT_SF"/>
    <property type="match status" value="1"/>
</dbReference>
<evidence type="ECO:0000256" key="2">
    <source>
        <dbReference type="ARBA" id="ARBA00023315"/>
    </source>
</evidence>
<gene>
    <name evidence="4" type="ORF">LMG21510_01657</name>
</gene>
<dbReference type="InterPro" id="IPR050832">
    <property type="entry name" value="Bact_Acetyltransf"/>
</dbReference>
<keyword evidence="5" id="KW-1185">Reference proteome</keyword>
<feature type="domain" description="N-acetyltransferase" evidence="3">
    <location>
        <begin position="6"/>
        <end position="151"/>
    </location>
</feature>
<dbReference type="PROSITE" id="PS51186">
    <property type="entry name" value="GNAT"/>
    <property type="match status" value="1"/>
</dbReference>
<keyword evidence="1" id="KW-0808">Transferase</keyword>
<dbReference type="Proteomes" id="UP000721236">
    <property type="component" value="Unassembled WGS sequence"/>
</dbReference>
<dbReference type="SUPFAM" id="SSF55729">
    <property type="entry name" value="Acyl-CoA N-acyltransferases (Nat)"/>
    <property type="match status" value="1"/>
</dbReference>
<protein>
    <recommendedName>
        <fullName evidence="3">N-acetyltransferase domain-containing protein</fullName>
    </recommendedName>
</protein>
<dbReference type="PANTHER" id="PTHR43877">
    <property type="entry name" value="AMINOALKYLPHOSPHONATE N-ACETYLTRANSFERASE-RELATED-RELATED"/>
    <property type="match status" value="1"/>
</dbReference>
<evidence type="ECO:0000313" key="5">
    <source>
        <dbReference type="Proteomes" id="UP000721236"/>
    </source>
</evidence>
<proteinExistence type="predicted"/>
<organism evidence="4 5">
    <name type="scientific">Cupriavidus respiraculi</name>
    <dbReference type="NCBI Taxonomy" id="195930"/>
    <lineage>
        <taxon>Bacteria</taxon>
        <taxon>Pseudomonadati</taxon>
        <taxon>Pseudomonadota</taxon>
        <taxon>Betaproteobacteria</taxon>
        <taxon>Burkholderiales</taxon>
        <taxon>Burkholderiaceae</taxon>
        <taxon>Cupriavidus</taxon>
    </lineage>
</organism>
<sequence length="151" mass="17057">MKERQLHLREVRDCDADLLRLAALLATMDDEAPLPLATMRERYAQMRRYPDYRCWFMVDEHDVPLGTFCLLVFPVMVHDGRPEAIVESVVVSPDARGTGIGKAMMMEAMRLAREAGAAKLALSSNARRLRAHDFYRGLGFTEHGLSFSTSV</sequence>
<reference evidence="4 5" key="1">
    <citation type="submission" date="2021-08" db="EMBL/GenBank/DDBJ databases">
        <authorList>
            <person name="Peeters C."/>
        </authorList>
    </citation>
    <scope>NUCLEOTIDE SEQUENCE [LARGE SCALE GENOMIC DNA]</scope>
    <source>
        <strain evidence="4 5">LMG 21510</strain>
    </source>
</reference>
<dbReference type="Pfam" id="PF00583">
    <property type="entry name" value="Acetyltransf_1"/>
    <property type="match status" value="1"/>
</dbReference>
<comment type="caution">
    <text evidence="4">The sequence shown here is derived from an EMBL/GenBank/DDBJ whole genome shotgun (WGS) entry which is preliminary data.</text>
</comment>
<dbReference type="PANTHER" id="PTHR43877:SF1">
    <property type="entry name" value="ACETYLTRANSFERASE"/>
    <property type="match status" value="1"/>
</dbReference>
<dbReference type="RefSeq" id="WP_222201034.1">
    <property type="nucleotide sequence ID" value="NZ_CAJZAH010000002.1"/>
</dbReference>
<dbReference type="InterPro" id="IPR000182">
    <property type="entry name" value="GNAT_dom"/>
</dbReference>
<dbReference type="EMBL" id="CAJZAH010000002">
    <property type="protein sequence ID" value="CAG9171430.1"/>
    <property type="molecule type" value="Genomic_DNA"/>
</dbReference>
<evidence type="ECO:0000313" key="4">
    <source>
        <dbReference type="EMBL" id="CAG9171430.1"/>
    </source>
</evidence>
<dbReference type="InterPro" id="IPR016181">
    <property type="entry name" value="Acyl_CoA_acyltransferase"/>
</dbReference>
<accession>A0ABN7YH65</accession>
<dbReference type="Gene3D" id="3.40.630.30">
    <property type="match status" value="1"/>
</dbReference>
<name>A0ABN7YH65_9BURK</name>
<evidence type="ECO:0000259" key="3">
    <source>
        <dbReference type="PROSITE" id="PS51186"/>
    </source>
</evidence>
<keyword evidence="2" id="KW-0012">Acyltransferase</keyword>